<name>A0ABT7AED5_9HYPH</name>
<feature type="transmembrane region" description="Helical" evidence="3">
    <location>
        <begin position="142"/>
        <end position="166"/>
    </location>
</feature>
<accession>A0ABT7AED5</accession>
<keyword evidence="2" id="KW-0813">Transport</keyword>
<feature type="transmembrane region" description="Helical" evidence="3">
    <location>
        <begin position="107"/>
        <end position="130"/>
    </location>
</feature>
<dbReference type="RefSeq" id="WP_283739728.1">
    <property type="nucleotide sequence ID" value="NZ_JASJEV010000003.1"/>
</dbReference>
<dbReference type="Pfam" id="PF02632">
    <property type="entry name" value="BioY"/>
    <property type="match status" value="1"/>
</dbReference>
<dbReference type="PIRSF" id="PIRSF016661">
    <property type="entry name" value="BioY"/>
    <property type="match status" value="1"/>
</dbReference>
<keyword evidence="5" id="KW-1185">Reference proteome</keyword>
<protein>
    <recommendedName>
        <fullName evidence="2">Biotin transporter</fullName>
    </recommendedName>
</protein>
<dbReference type="EMBL" id="JASJEV010000003">
    <property type="protein sequence ID" value="MDJ1157725.1"/>
    <property type="molecule type" value="Genomic_DNA"/>
</dbReference>
<keyword evidence="2" id="KW-1003">Cell membrane</keyword>
<proteinExistence type="inferred from homology"/>
<gene>
    <name evidence="4" type="ORF">QNA08_05710</name>
</gene>
<dbReference type="Proteomes" id="UP001321492">
    <property type="component" value="Unassembled WGS sequence"/>
</dbReference>
<comment type="similarity">
    <text evidence="1 2">Belongs to the BioY family.</text>
</comment>
<keyword evidence="3" id="KW-0812">Transmembrane</keyword>
<reference evidence="4 5" key="1">
    <citation type="submission" date="2023-05" db="EMBL/GenBank/DDBJ databases">
        <title>Chelatococcus sp. nov., a moderately thermophilic bacterium isolated from hot spring microbial mat.</title>
        <authorList>
            <person name="Hu C.-J."/>
            <person name="Li W.-J."/>
        </authorList>
    </citation>
    <scope>NUCLEOTIDE SEQUENCE [LARGE SCALE GENOMIC DNA]</scope>
    <source>
        <strain evidence="4 5">SYSU G07232</strain>
    </source>
</reference>
<organism evidence="4 5">
    <name type="scientific">Chelatococcus albus</name>
    <dbReference type="NCBI Taxonomy" id="3047466"/>
    <lineage>
        <taxon>Bacteria</taxon>
        <taxon>Pseudomonadati</taxon>
        <taxon>Pseudomonadota</taxon>
        <taxon>Alphaproteobacteria</taxon>
        <taxon>Hyphomicrobiales</taxon>
        <taxon>Chelatococcaceae</taxon>
        <taxon>Chelatococcus</taxon>
    </lineage>
</organism>
<dbReference type="PANTHER" id="PTHR34295">
    <property type="entry name" value="BIOTIN TRANSPORTER BIOY"/>
    <property type="match status" value="1"/>
</dbReference>
<feature type="transmembrane region" description="Helical" evidence="3">
    <location>
        <begin position="64"/>
        <end position="87"/>
    </location>
</feature>
<comment type="subcellular location">
    <subcellularLocation>
        <location evidence="2">Cell membrane</location>
        <topology evidence="2">Multi-pass membrane protein</topology>
    </subcellularLocation>
</comment>
<evidence type="ECO:0000313" key="5">
    <source>
        <dbReference type="Proteomes" id="UP001321492"/>
    </source>
</evidence>
<dbReference type="InterPro" id="IPR003784">
    <property type="entry name" value="BioY"/>
</dbReference>
<keyword evidence="3" id="KW-1133">Transmembrane helix</keyword>
<evidence type="ECO:0000256" key="1">
    <source>
        <dbReference type="ARBA" id="ARBA00010692"/>
    </source>
</evidence>
<evidence type="ECO:0000256" key="2">
    <source>
        <dbReference type="PIRNR" id="PIRNR016661"/>
    </source>
</evidence>
<evidence type="ECO:0000313" key="4">
    <source>
        <dbReference type="EMBL" id="MDJ1157725.1"/>
    </source>
</evidence>
<dbReference type="Gene3D" id="1.10.1760.20">
    <property type="match status" value="1"/>
</dbReference>
<evidence type="ECO:0000256" key="3">
    <source>
        <dbReference type="SAM" id="Phobius"/>
    </source>
</evidence>
<feature type="transmembrane region" description="Helical" evidence="3">
    <location>
        <begin position="178"/>
        <end position="197"/>
    </location>
</feature>
<feature type="transmembrane region" description="Helical" evidence="3">
    <location>
        <begin position="34"/>
        <end position="52"/>
    </location>
</feature>
<dbReference type="PANTHER" id="PTHR34295:SF1">
    <property type="entry name" value="BIOTIN TRANSPORTER BIOY"/>
    <property type="match status" value="1"/>
</dbReference>
<sequence length="205" mass="21222">MPDGTVRSASLSTTLAGVLWPRQAAVAAELLRAAVLALAGTLLLTVSAKVQVPFYPVPMTMQTLVVLMLGAAYGWRLGTATVALYLVEGAFGLPVFAGTPEKGIGVPYMLGPTGGYLIGFVLGAALTGFLAEHGWGRSVGRVFVAMALGHLAVFVAGFAWLAVLFGAEKAWVVGVAPFYWATLLKTALGAALMPGLWSMAARRGA</sequence>
<comment type="caution">
    <text evidence="4">The sequence shown here is derived from an EMBL/GenBank/DDBJ whole genome shotgun (WGS) entry which is preliminary data.</text>
</comment>
<keyword evidence="2 3" id="KW-0472">Membrane</keyword>